<sequence length="21" mass="2416">IIAVDKQFDVSTSDQYCKARK</sequence>
<protein>
    <submittedName>
        <fullName evidence="1">Uncharacterized protein</fullName>
    </submittedName>
</protein>
<proteinExistence type="predicted"/>
<dbReference type="AlphaFoldDB" id="A0A382PPK7"/>
<evidence type="ECO:0000313" key="1">
    <source>
        <dbReference type="EMBL" id="SVC74615.1"/>
    </source>
</evidence>
<reference evidence="1" key="1">
    <citation type="submission" date="2018-05" db="EMBL/GenBank/DDBJ databases">
        <authorList>
            <person name="Lanie J.A."/>
            <person name="Ng W.-L."/>
            <person name="Kazmierczak K.M."/>
            <person name="Andrzejewski T.M."/>
            <person name="Davidsen T.M."/>
            <person name="Wayne K.J."/>
            <person name="Tettelin H."/>
            <person name="Glass J.I."/>
            <person name="Rusch D."/>
            <person name="Podicherti R."/>
            <person name="Tsui H.-C.T."/>
            <person name="Winkler M.E."/>
        </authorList>
    </citation>
    <scope>NUCLEOTIDE SEQUENCE</scope>
</reference>
<dbReference type="EMBL" id="UINC01108484">
    <property type="protein sequence ID" value="SVC74615.1"/>
    <property type="molecule type" value="Genomic_DNA"/>
</dbReference>
<accession>A0A382PPK7</accession>
<gene>
    <name evidence="1" type="ORF">METZ01_LOCUS327469</name>
</gene>
<feature type="non-terminal residue" evidence="1">
    <location>
        <position position="1"/>
    </location>
</feature>
<name>A0A382PPK7_9ZZZZ</name>
<organism evidence="1">
    <name type="scientific">marine metagenome</name>
    <dbReference type="NCBI Taxonomy" id="408172"/>
    <lineage>
        <taxon>unclassified sequences</taxon>
        <taxon>metagenomes</taxon>
        <taxon>ecological metagenomes</taxon>
    </lineage>
</organism>